<protein>
    <submittedName>
        <fullName evidence="1">Uncharacterized protein</fullName>
    </submittedName>
</protein>
<evidence type="ECO:0000313" key="1">
    <source>
        <dbReference type="EMBL" id="QFS44090.1"/>
    </source>
</evidence>
<accession>A0A5P8VUN4</accession>
<dbReference type="EMBL" id="CP045226">
    <property type="protein sequence ID" value="QFS44090.1"/>
    <property type="molecule type" value="Genomic_DNA"/>
</dbReference>
<name>A0A5P8VUN4_9NOSO</name>
<reference evidence="1 2" key="1">
    <citation type="submission" date="2019-10" db="EMBL/GenBank/DDBJ databases">
        <title>Genomic and transcriptomic insights into the perfect genentic adaptation of a filamentous nitrogen-fixing cyanobacterium to rice fields.</title>
        <authorList>
            <person name="Chen Z."/>
        </authorList>
    </citation>
    <scope>NUCLEOTIDE SEQUENCE [LARGE SCALE GENOMIC DNA]</scope>
    <source>
        <strain evidence="1">CCNUC1</strain>
    </source>
</reference>
<sequence length="89" mass="10310">MTKANFQGMTKQELRAYVLKHRDDREAFYALTDKLREEPGIEITSTEQMHELIEARLDEADARDAYKVLEEIAELGTTPLEDIKRELGI</sequence>
<dbReference type="InterPro" id="IPR054053">
    <property type="entry name" value="DUF6887"/>
</dbReference>
<organism evidence="1 2">
    <name type="scientific">Nostoc sphaeroides CCNUC1</name>
    <dbReference type="NCBI Taxonomy" id="2653204"/>
    <lineage>
        <taxon>Bacteria</taxon>
        <taxon>Bacillati</taxon>
        <taxon>Cyanobacteriota</taxon>
        <taxon>Cyanophyceae</taxon>
        <taxon>Nostocales</taxon>
        <taxon>Nostocaceae</taxon>
        <taxon>Nostoc</taxon>
    </lineage>
</organism>
<dbReference type="KEGG" id="nsh:GXM_01563"/>
<proteinExistence type="predicted"/>
<dbReference type="Pfam" id="PF21826">
    <property type="entry name" value="DUF6887"/>
    <property type="match status" value="1"/>
</dbReference>
<evidence type="ECO:0000313" key="2">
    <source>
        <dbReference type="Proteomes" id="UP000326678"/>
    </source>
</evidence>
<dbReference type="RefSeq" id="WP_118162224.1">
    <property type="nucleotide sequence ID" value="NZ_CP045226.1"/>
</dbReference>
<gene>
    <name evidence="1" type="ORF">GXM_01563</name>
</gene>
<dbReference type="Proteomes" id="UP000326678">
    <property type="component" value="Chromosome Gxm1"/>
</dbReference>
<keyword evidence="2" id="KW-1185">Reference proteome</keyword>
<dbReference type="AlphaFoldDB" id="A0A5P8VUN4"/>